<dbReference type="EMBL" id="LCJW01000039">
    <property type="protein sequence ID" value="KKT85237.1"/>
    <property type="molecule type" value="Genomic_DNA"/>
</dbReference>
<keyword evidence="1" id="KW-0472">Membrane</keyword>
<sequence length="70" mass="8270">MIGLSFLLRLMMVVFYAVIFLGILYVLIFGITWMVRLFVDGLGITLSDHATWLRSKLPKITFRKRKHRKQ</sequence>
<evidence type="ECO:0000313" key="3">
    <source>
        <dbReference type="Proteomes" id="UP000034797"/>
    </source>
</evidence>
<keyword evidence="1" id="KW-1133">Transmembrane helix</keyword>
<dbReference type="AlphaFoldDB" id="A0A0G1MWT6"/>
<dbReference type="Proteomes" id="UP000034797">
    <property type="component" value="Unassembled WGS sequence"/>
</dbReference>
<accession>A0A0G1MWT6</accession>
<evidence type="ECO:0000256" key="1">
    <source>
        <dbReference type="SAM" id="Phobius"/>
    </source>
</evidence>
<name>A0A0G1MWT6_9BACT</name>
<evidence type="ECO:0000313" key="2">
    <source>
        <dbReference type="EMBL" id="KKT85237.1"/>
    </source>
</evidence>
<proteinExistence type="predicted"/>
<feature type="transmembrane region" description="Helical" evidence="1">
    <location>
        <begin position="6"/>
        <end position="28"/>
    </location>
</feature>
<keyword evidence="1" id="KW-0812">Transmembrane</keyword>
<gene>
    <name evidence="2" type="ORF">UW84_C0039G0006</name>
</gene>
<reference evidence="2 3" key="1">
    <citation type="journal article" date="2015" name="Nature">
        <title>rRNA introns, odd ribosomes, and small enigmatic genomes across a large radiation of phyla.</title>
        <authorList>
            <person name="Brown C.T."/>
            <person name="Hug L.A."/>
            <person name="Thomas B.C."/>
            <person name="Sharon I."/>
            <person name="Castelle C.J."/>
            <person name="Singh A."/>
            <person name="Wilkins M.J."/>
            <person name="Williams K.H."/>
            <person name="Banfield J.F."/>
        </authorList>
    </citation>
    <scope>NUCLEOTIDE SEQUENCE [LARGE SCALE GENOMIC DNA]</scope>
</reference>
<organism evidence="2 3">
    <name type="scientific">Candidatus Collierbacteria bacterium GW2011_GWA2_44_99</name>
    <dbReference type="NCBI Taxonomy" id="1618380"/>
    <lineage>
        <taxon>Bacteria</taxon>
        <taxon>Candidatus Collieribacteriota</taxon>
    </lineage>
</organism>
<comment type="caution">
    <text evidence="2">The sequence shown here is derived from an EMBL/GenBank/DDBJ whole genome shotgun (WGS) entry which is preliminary data.</text>
</comment>
<protein>
    <submittedName>
        <fullName evidence="2">Uncharacterized protein</fullName>
    </submittedName>
</protein>